<comment type="caution">
    <text evidence="8">The sequence shown here is derived from an EMBL/GenBank/DDBJ whole genome shotgun (WGS) entry which is preliminary data.</text>
</comment>
<proteinExistence type="predicted"/>
<feature type="transmembrane region" description="Helical" evidence="6">
    <location>
        <begin position="539"/>
        <end position="563"/>
    </location>
</feature>
<gene>
    <name evidence="8" type="ORF">H4W34_000162</name>
</gene>
<keyword evidence="5 6" id="KW-0472">Membrane</keyword>
<dbReference type="Pfam" id="PF02687">
    <property type="entry name" value="FtsX"/>
    <property type="match status" value="1"/>
</dbReference>
<accession>A0ABR9JIE3</accession>
<evidence type="ECO:0000313" key="8">
    <source>
        <dbReference type="EMBL" id="MBE1530329.1"/>
    </source>
</evidence>
<keyword evidence="9" id="KW-1185">Reference proteome</keyword>
<feature type="transmembrane region" description="Helical" evidence="6">
    <location>
        <begin position="414"/>
        <end position="434"/>
    </location>
</feature>
<evidence type="ECO:0000313" key="9">
    <source>
        <dbReference type="Proteomes" id="UP000627838"/>
    </source>
</evidence>
<organism evidence="8 9">
    <name type="scientific">Actinomadura algeriensis</name>
    <dbReference type="NCBI Taxonomy" id="1679523"/>
    <lineage>
        <taxon>Bacteria</taxon>
        <taxon>Bacillati</taxon>
        <taxon>Actinomycetota</taxon>
        <taxon>Actinomycetes</taxon>
        <taxon>Streptosporangiales</taxon>
        <taxon>Thermomonosporaceae</taxon>
        <taxon>Actinomadura</taxon>
    </lineage>
</organism>
<feature type="transmembrane region" description="Helical" evidence="6">
    <location>
        <begin position="361"/>
        <end position="394"/>
    </location>
</feature>
<evidence type="ECO:0000256" key="1">
    <source>
        <dbReference type="ARBA" id="ARBA00004651"/>
    </source>
</evidence>
<evidence type="ECO:0000259" key="7">
    <source>
        <dbReference type="Pfam" id="PF02687"/>
    </source>
</evidence>
<comment type="subcellular location">
    <subcellularLocation>
        <location evidence="1">Cell membrane</location>
        <topology evidence="1">Multi-pass membrane protein</topology>
    </subcellularLocation>
</comment>
<dbReference type="Proteomes" id="UP000627838">
    <property type="component" value="Unassembled WGS sequence"/>
</dbReference>
<dbReference type="EMBL" id="JADBDZ010000001">
    <property type="protein sequence ID" value="MBE1530329.1"/>
    <property type="molecule type" value="Genomic_DNA"/>
</dbReference>
<keyword evidence="4 6" id="KW-1133">Transmembrane helix</keyword>
<feature type="transmembrane region" description="Helical" evidence="6">
    <location>
        <begin position="197"/>
        <end position="222"/>
    </location>
</feature>
<dbReference type="RefSeq" id="WP_192757352.1">
    <property type="nucleotide sequence ID" value="NZ_JADBDZ010000001.1"/>
</dbReference>
<keyword evidence="3 6" id="KW-0812">Transmembrane</keyword>
<evidence type="ECO:0000256" key="5">
    <source>
        <dbReference type="ARBA" id="ARBA00023136"/>
    </source>
</evidence>
<feature type="transmembrane region" description="Helical" evidence="6">
    <location>
        <begin position="334"/>
        <end position="355"/>
    </location>
</feature>
<sequence>MRTAFALSWRLLRGGGARDLLGSLLALAAVAVSTGLLLFALGANHAFAARSAADAWRHPAEASGTPTAVQALSTDYVRGEPITVVDLAALSEGAPVPPGMPRFPEPGETWASPALAGLLADLPAERLADRFPEPAGTLGRDALVHPGELVAVVGRDAAAPVMTAPRSDTTGLETTAAPTRVDAFDTGTSTWMSVYRVLAGIASVLMIAPLLVFGGAAARLTVARRDGRLAALRLVGATPGQVVAITTAEAVLTAAAGAVLGAALYAAAVPALAHITIQGGGWFTAHLWPGLPVVAAVLAAVPLLVGASAVVGLRRVVISPLGVARRETPPALRAVRVLSLLAVLVAFGAVGGGLMGMRYAGLAILLVLMTLAFLTINYAGPWVVSVIGGCMVALARTPSRLLAGRRLRDDPRSVWRTVAGVALTGFVAGFLALLNPGAIESAPSDRLRIAVPDGREPAAVAARAKERLTGTEAAVSTGRPGGDPRAGDDLVTITVPGGAAAVDRARTALHGLVPGHVATTPADDDTGGRRLLGDLRTGALTVLAVSFLIGTTSAGITGASAVLDRRRTYAMLRLAGTPLGVLDRARRQETLVPLAVMGGGSLLAGLFFGSPFATGVGTESLLTLAAFLVAGFGGILAASALSRPLLRAVTTDPAPRPD</sequence>
<reference evidence="8 9" key="1">
    <citation type="submission" date="2020-10" db="EMBL/GenBank/DDBJ databases">
        <title>Sequencing the genomes of 1000 actinobacteria strains.</title>
        <authorList>
            <person name="Klenk H.-P."/>
        </authorList>
    </citation>
    <scope>NUCLEOTIDE SEQUENCE [LARGE SCALE GENOMIC DNA]</scope>
    <source>
        <strain evidence="8 9">DSM 46744</strain>
    </source>
</reference>
<feature type="transmembrane region" description="Helical" evidence="6">
    <location>
        <begin position="591"/>
        <end position="609"/>
    </location>
</feature>
<dbReference type="InterPro" id="IPR003838">
    <property type="entry name" value="ABC3_permease_C"/>
</dbReference>
<keyword evidence="2" id="KW-1003">Cell membrane</keyword>
<evidence type="ECO:0000256" key="4">
    <source>
        <dbReference type="ARBA" id="ARBA00022989"/>
    </source>
</evidence>
<name>A0ABR9JIE3_9ACTN</name>
<evidence type="ECO:0000256" key="6">
    <source>
        <dbReference type="SAM" id="Phobius"/>
    </source>
</evidence>
<feature type="domain" description="ABC3 transporter permease C-terminal" evidence="7">
    <location>
        <begin position="201"/>
        <end position="315"/>
    </location>
</feature>
<evidence type="ECO:0000256" key="2">
    <source>
        <dbReference type="ARBA" id="ARBA00022475"/>
    </source>
</evidence>
<feature type="transmembrane region" description="Helical" evidence="6">
    <location>
        <begin position="287"/>
        <end position="313"/>
    </location>
</feature>
<feature type="transmembrane region" description="Helical" evidence="6">
    <location>
        <begin position="621"/>
        <end position="641"/>
    </location>
</feature>
<feature type="transmembrane region" description="Helical" evidence="6">
    <location>
        <begin position="242"/>
        <end position="267"/>
    </location>
</feature>
<protein>
    <recommendedName>
        <fullName evidence="7">ABC3 transporter permease C-terminal domain-containing protein</fullName>
    </recommendedName>
</protein>
<evidence type="ECO:0000256" key="3">
    <source>
        <dbReference type="ARBA" id="ARBA00022692"/>
    </source>
</evidence>